<dbReference type="InterPro" id="IPR015797">
    <property type="entry name" value="NUDIX_hydrolase-like_dom_sf"/>
</dbReference>
<reference evidence="4 5" key="1">
    <citation type="submission" date="2016-09" db="EMBL/GenBank/DDBJ databases">
        <title>Desulfuribacillus arsenicus sp. nov., an obligately anaerobic, dissimilatory arsenic- and antimonate-reducing bacterium isolated from anoxic sediments.</title>
        <authorList>
            <person name="Abin C.A."/>
            <person name="Hollibaugh J.T."/>
        </authorList>
    </citation>
    <scope>NUCLEOTIDE SEQUENCE [LARGE SCALE GENOMIC DNA]</scope>
    <source>
        <strain evidence="4 5">MLFW-2</strain>
    </source>
</reference>
<dbReference type="OrthoDB" id="9787476at2"/>
<keyword evidence="5" id="KW-1185">Reference proteome</keyword>
<dbReference type="Pfam" id="PF00293">
    <property type="entry name" value="NUDIX"/>
    <property type="match status" value="1"/>
</dbReference>
<evidence type="ECO:0000256" key="1">
    <source>
        <dbReference type="ARBA" id="ARBA00001946"/>
    </source>
</evidence>
<dbReference type="Gene3D" id="3.90.79.10">
    <property type="entry name" value="Nucleoside Triphosphate Pyrophosphohydrolase"/>
    <property type="match status" value="1"/>
</dbReference>
<evidence type="ECO:0000259" key="3">
    <source>
        <dbReference type="PROSITE" id="PS51462"/>
    </source>
</evidence>
<dbReference type="RefSeq" id="WP_069703087.1">
    <property type="nucleotide sequence ID" value="NZ_MJAT01000037.1"/>
</dbReference>
<dbReference type="PANTHER" id="PTHR43046:SF14">
    <property type="entry name" value="MUTT_NUDIX FAMILY PROTEIN"/>
    <property type="match status" value="1"/>
</dbReference>
<keyword evidence="2" id="KW-0378">Hydrolase</keyword>
<organism evidence="4 5">
    <name type="scientific">Desulfuribacillus stibiiarsenatis</name>
    <dbReference type="NCBI Taxonomy" id="1390249"/>
    <lineage>
        <taxon>Bacteria</taxon>
        <taxon>Bacillati</taxon>
        <taxon>Bacillota</taxon>
        <taxon>Desulfuribacillia</taxon>
        <taxon>Desulfuribacillales</taxon>
        <taxon>Desulfuribacillaceae</taxon>
        <taxon>Desulfuribacillus</taxon>
    </lineage>
</organism>
<dbReference type="SUPFAM" id="SSF55811">
    <property type="entry name" value="Nudix"/>
    <property type="match status" value="1"/>
</dbReference>
<dbReference type="STRING" id="1390249.BHU72_09210"/>
<gene>
    <name evidence="4" type="ORF">BHU72_09210</name>
</gene>
<dbReference type="Proteomes" id="UP000095255">
    <property type="component" value="Unassembled WGS sequence"/>
</dbReference>
<comment type="caution">
    <text evidence="4">The sequence shown here is derived from an EMBL/GenBank/DDBJ whole genome shotgun (WGS) entry which is preliminary data.</text>
</comment>
<protein>
    <recommendedName>
        <fullName evidence="3">Nudix hydrolase domain-containing protein</fullName>
    </recommendedName>
</protein>
<evidence type="ECO:0000313" key="5">
    <source>
        <dbReference type="Proteomes" id="UP000095255"/>
    </source>
</evidence>
<dbReference type="EMBL" id="MJAT01000037">
    <property type="protein sequence ID" value="OEH84660.1"/>
    <property type="molecule type" value="Genomic_DNA"/>
</dbReference>
<dbReference type="InterPro" id="IPR000086">
    <property type="entry name" value="NUDIX_hydrolase_dom"/>
</dbReference>
<proteinExistence type="predicted"/>
<evidence type="ECO:0000256" key="2">
    <source>
        <dbReference type="ARBA" id="ARBA00022801"/>
    </source>
</evidence>
<sequence>MIEQSHFHIAIKGLVTYQGKFLILKRPQRHGETESYWELPGGGLSFREAPETALKRELTEEVALEVKVVQPIHVWNRMKNETTQIIGITFLCESESDEVKISHEHLDYAWISPNEQEKYNLLPDLKADMDQWDWSKVLK</sequence>
<comment type="cofactor">
    <cofactor evidence="1">
        <name>Mg(2+)</name>
        <dbReference type="ChEBI" id="CHEBI:18420"/>
    </cofactor>
</comment>
<dbReference type="PROSITE" id="PS51462">
    <property type="entry name" value="NUDIX"/>
    <property type="match status" value="1"/>
</dbReference>
<accession>A0A1E5L3E2</accession>
<feature type="domain" description="Nudix hydrolase" evidence="3">
    <location>
        <begin position="4"/>
        <end position="135"/>
    </location>
</feature>
<dbReference type="GO" id="GO:0016787">
    <property type="term" value="F:hydrolase activity"/>
    <property type="evidence" value="ECO:0007669"/>
    <property type="project" value="UniProtKB-KW"/>
</dbReference>
<dbReference type="AlphaFoldDB" id="A0A1E5L3E2"/>
<evidence type="ECO:0000313" key="4">
    <source>
        <dbReference type="EMBL" id="OEH84660.1"/>
    </source>
</evidence>
<dbReference type="CDD" id="cd04699">
    <property type="entry name" value="NUDIX_MutT_Nudt1"/>
    <property type="match status" value="1"/>
</dbReference>
<dbReference type="PANTHER" id="PTHR43046">
    <property type="entry name" value="GDP-MANNOSE MANNOSYL HYDROLASE"/>
    <property type="match status" value="1"/>
</dbReference>
<name>A0A1E5L3E2_9FIRM</name>